<name>A0ABR7NA79_9FIRM</name>
<evidence type="ECO:0000256" key="4">
    <source>
        <dbReference type="SAM" id="SignalP"/>
    </source>
</evidence>
<dbReference type="EMBL" id="JACRSZ010000008">
    <property type="protein sequence ID" value="MBC8573306.1"/>
    <property type="molecule type" value="Genomic_DNA"/>
</dbReference>
<evidence type="ECO:0000256" key="2">
    <source>
        <dbReference type="ARBA" id="ARBA00007639"/>
    </source>
</evidence>
<dbReference type="Pfam" id="PF13407">
    <property type="entry name" value="Peripla_BP_4"/>
    <property type="match status" value="1"/>
</dbReference>
<comment type="similarity">
    <text evidence="2">Belongs to the bacterial solute-binding protein 2 family.</text>
</comment>
<reference evidence="6 7" key="1">
    <citation type="submission" date="2020-08" db="EMBL/GenBank/DDBJ databases">
        <title>Genome public.</title>
        <authorList>
            <person name="Liu C."/>
            <person name="Sun Q."/>
        </authorList>
    </citation>
    <scope>NUCLEOTIDE SEQUENCE [LARGE SCALE GENOMIC DNA]</scope>
    <source>
        <strain evidence="6 7">NSJ-46</strain>
    </source>
</reference>
<feature type="chain" id="PRO_5046108003" evidence="4">
    <location>
        <begin position="24"/>
        <end position="350"/>
    </location>
</feature>
<evidence type="ECO:0000256" key="1">
    <source>
        <dbReference type="ARBA" id="ARBA00004196"/>
    </source>
</evidence>
<dbReference type="InterPro" id="IPR025997">
    <property type="entry name" value="SBP_2_dom"/>
</dbReference>
<feature type="signal peptide" evidence="4">
    <location>
        <begin position="1"/>
        <end position="23"/>
    </location>
</feature>
<gene>
    <name evidence="6" type="ORF">H8716_09445</name>
</gene>
<evidence type="ECO:0000259" key="5">
    <source>
        <dbReference type="Pfam" id="PF13407"/>
    </source>
</evidence>
<sequence length="350" mass="38325">MNAKTLLNKKQFCLLMAAGAASALLTGCSGSSGFDPKASTKESAIVDYTCFSNPESQKKIYVILKNYHGDYWKKVITGISDATDEIDASIYLGGIDNETDIDGQISLMEQAVEQNADGILLAPANSSSLVDSCHTAMEQQIPLVLIDSSINSEDYSRCYMTNNVSAGETAAQKMLSLLQDAGNSVTDHLEVGIMLSSDTSQAMINRISGFLDYWSNYAPQQWNIAEDIYLNGGDILKAQSDASRLLKKHEDLKGIFGCNNTSTTGIVNVLTEQERTDVVMVGFDLADETRQFIQNPDFYGASLMQKQDEMGYQGILSLNDLIDGKESGQKYFDTDIILIDENYLMENSVS</sequence>
<protein>
    <submittedName>
        <fullName evidence="6">Substrate-binding domain-containing protein</fullName>
    </submittedName>
</protein>
<comment type="caution">
    <text evidence="6">The sequence shown here is derived from an EMBL/GenBank/DDBJ whole genome shotgun (WGS) entry which is preliminary data.</text>
</comment>
<dbReference type="PANTHER" id="PTHR46847">
    <property type="entry name" value="D-ALLOSE-BINDING PERIPLASMIC PROTEIN-RELATED"/>
    <property type="match status" value="1"/>
</dbReference>
<evidence type="ECO:0000313" key="6">
    <source>
        <dbReference type="EMBL" id="MBC8573306.1"/>
    </source>
</evidence>
<dbReference type="Gene3D" id="3.40.50.2300">
    <property type="match status" value="2"/>
</dbReference>
<dbReference type="PANTHER" id="PTHR46847:SF1">
    <property type="entry name" value="D-ALLOSE-BINDING PERIPLASMIC PROTEIN-RELATED"/>
    <property type="match status" value="1"/>
</dbReference>
<evidence type="ECO:0000256" key="3">
    <source>
        <dbReference type="ARBA" id="ARBA00022729"/>
    </source>
</evidence>
<dbReference type="InterPro" id="IPR028082">
    <property type="entry name" value="Peripla_BP_I"/>
</dbReference>
<comment type="subcellular location">
    <subcellularLocation>
        <location evidence="1">Cell envelope</location>
    </subcellularLocation>
</comment>
<feature type="domain" description="Periplasmic binding protein" evidence="5">
    <location>
        <begin position="60"/>
        <end position="326"/>
    </location>
</feature>
<dbReference type="SUPFAM" id="SSF53822">
    <property type="entry name" value="Periplasmic binding protein-like I"/>
    <property type="match status" value="1"/>
</dbReference>
<organism evidence="6 7">
    <name type="scientific">Jingyaoa shaoxingensis</name>
    <dbReference type="NCBI Taxonomy" id="2763671"/>
    <lineage>
        <taxon>Bacteria</taxon>
        <taxon>Bacillati</taxon>
        <taxon>Bacillota</taxon>
        <taxon>Clostridia</taxon>
        <taxon>Lachnospirales</taxon>
        <taxon>Lachnospiraceae</taxon>
        <taxon>Jingyaoa</taxon>
    </lineage>
</organism>
<keyword evidence="7" id="KW-1185">Reference proteome</keyword>
<dbReference type="RefSeq" id="WP_249308431.1">
    <property type="nucleotide sequence ID" value="NZ_JACRSZ010000008.1"/>
</dbReference>
<evidence type="ECO:0000313" key="7">
    <source>
        <dbReference type="Proteomes" id="UP000657421"/>
    </source>
</evidence>
<proteinExistence type="inferred from homology"/>
<accession>A0ABR7NA79</accession>
<keyword evidence="3 4" id="KW-0732">Signal</keyword>
<dbReference type="Proteomes" id="UP000657421">
    <property type="component" value="Unassembled WGS sequence"/>
</dbReference>
<dbReference type="PROSITE" id="PS51257">
    <property type="entry name" value="PROKAR_LIPOPROTEIN"/>
    <property type="match status" value="1"/>
</dbReference>